<feature type="region of interest" description="Disordered" evidence="7">
    <location>
        <begin position="80"/>
        <end position="143"/>
    </location>
</feature>
<evidence type="ECO:0000259" key="9">
    <source>
        <dbReference type="Pfam" id="PF13839"/>
    </source>
</evidence>
<dbReference type="InterPro" id="IPR026057">
    <property type="entry name" value="TBL_C"/>
</dbReference>
<proteinExistence type="inferred from homology"/>
<evidence type="ECO:0000259" key="10">
    <source>
        <dbReference type="Pfam" id="PF14416"/>
    </source>
</evidence>
<gene>
    <name evidence="11" type="ORF">F383_10274</name>
</gene>
<dbReference type="GO" id="GO:0005794">
    <property type="term" value="C:Golgi apparatus"/>
    <property type="evidence" value="ECO:0007669"/>
    <property type="project" value="TreeGrafter"/>
</dbReference>
<evidence type="ECO:0000256" key="1">
    <source>
        <dbReference type="ARBA" id="ARBA00004167"/>
    </source>
</evidence>
<dbReference type="GO" id="GO:0016413">
    <property type="term" value="F:O-acetyltransferase activity"/>
    <property type="evidence" value="ECO:0007669"/>
    <property type="project" value="InterPro"/>
</dbReference>
<evidence type="ECO:0000256" key="5">
    <source>
        <dbReference type="ARBA" id="ARBA00022989"/>
    </source>
</evidence>
<dbReference type="PANTHER" id="PTHR32285">
    <property type="entry name" value="PROTEIN TRICHOME BIREFRINGENCE-LIKE 9-RELATED"/>
    <property type="match status" value="1"/>
</dbReference>
<evidence type="ECO:0000256" key="6">
    <source>
        <dbReference type="ARBA" id="ARBA00023136"/>
    </source>
</evidence>
<evidence type="ECO:0000313" key="12">
    <source>
        <dbReference type="Proteomes" id="UP000032142"/>
    </source>
</evidence>
<keyword evidence="6 8" id="KW-0472">Membrane</keyword>
<feature type="domain" description="Trichome birefringence-like N-terminal" evidence="10">
    <location>
        <begin position="188"/>
        <end position="239"/>
    </location>
</feature>
<evidence type="ECO:0000313" key="11">
    <source>
        <dbReference type="EMBL" id="KHG20627.1"/>
    </source>
</evidence>
<evidence type="ECO:0000256" key="8">
    <source>
        <dbReference type="SAM" id="Phobius"/>
    </source>
</evidence>
<feature type="domain" description="Trichome birefringence-like C-terminal" evidence="9">
    <location>
        <begin position="241"/>
        <end position="529"/>
    </location>
</feature>
<keyword evidence="4" id="KW-0735">Signal-anchor</keyword>
<comment type="subcellular location">
    <subcellularLocation>
        <location evidence="1">Membrane</location>
        <topology evidence="1">Single-pass membrane protein</topology>
    </subcellularLocation>
</comment>
<dbReference type="Pfam" id="PF13839">
    <property type="entry name" value="PC-Esterase"/>
    <property type="match status" value="1"/>
</dbReference>
<dbReference type="AlphaFoldDB" id="A0A0B0P6U0"/>
<evidence type="ECO:0000256" key="4">
    <source>
        <dbReference type="ARBA" id="ARBA00022968"/>
    </source>
</evidence>
<dbReference type="EMBL" id="KN416222">
    <property type="protein sequence ID" value="KHG20627.1"/>
    <property type="molecule type" value="Genomic_DNA"/>
</dbReference>
<dbReference type="Proteomes" id="UP000032142">
    <property type="component" value="Unassembled WGS sequence"/>
</dbReference>
<accession>A0A0B0P6U0</accession>
<evidence type="ECO:0000256" key="2">
    <source>
        <dbReference type="ARBA" id="ARBA00007727"/>
    </source>
</evidence>
<keyword evidence="3 8" id="KW-0812">Transmembrane</keyword>
<name>A0A0B0P6U0_GOSAR</name>
<evidence type="ECO:0000256" key="7">
    <source>
        <dbReference type="SAM" id="MobiDB-lite"/>
    </source>
</evidence>
<dbReference type="PANTHER" id="PTHR32285:SF22">
    <property type="entry name" value="PROTEIN TRICHOME BIREFRINGENCE"/>
    <property type="match status" value="1"/>
</dbReference>
<keyword evidence="5 8" id="KW-1133">Transmembrane helix</keyword>
<protein>
    <submittedName>
        <fullName evidence="11">CAS1 domain-containing 1</fullName>
    </submittedName>
</protein>
<keyword evidence="12" id="KW-1185">Reference proteome</keyword>
<sequence>MVDIAKCLPFNGTTIKTEFKNLFSIVKTSRTLALFIISFVGFILFLAFGPSSPWFTTSSDSYRSQFPSLFDYLFPNTSSPSSSNHTLQPLPNDKNKGTQPFNNIEQLPSSNNTNINYTQSSFLHANPPSTSSPADKNEKPDNQSTIADANAAVLANQSTNFPAEPDNSNKVRFKKGKGNESSVESLNMCDLFDGNWVKDSSYPLYEPGSCSFVDHQFSCFAHGRRDIGYLKWKWKPKGCTLPRLNGGHMLEILRGKRLVFVGDSLNRNMWESLLCILKSAAKNPKTVHEVPGGRYFRGEPSSSFIFNDYNCSVEFFVSPFLVRQWQMLDKNGTKKNTLRLDLIGRSSEIYKSADILVFNTGHWWNHEKTSKGKDYYQEGDHVYEELNVFEAFRRAVTTWSKWVDDNVNPSKTMVFFRGYSAIHFSGGQWNSGGMCDSEMEPIRNETFLKPYMPMMAVLESVLEGMKTHVTYLNITRLTDFRKDGHPSIYRRYHKHGITEKERTESVKYQDCSHWCLPGVPDTWNELLYSELLVKQYKMRQHQHKFR</sequence>
<reference evidence="12" key="1">
    <citation type="submission" date="2014-09" db="EMBL/GenBank/DDBJ databases">
        <authorList>
            <person name="Mudge J."/>
            <person name="Ramaraj T."/>
            <person name="Lindquist I.E."/>
            <person name="Bharti A.K."/>
            <person name="Sundararajan A."/>
            <person name="Cameron C.T."/>
            <person name="Woodward J.E."/>
            <person name="May G.D."/>
            <person name="Brubaker C."/>
            <person name="Broadhvest J."/>
            <person name="Wilkins T.A."/>
        </authorList>
    </citation>
    <scope>NUCLEOTIDE SEQUENCE</scope>
    <source>
        <strain evidence="12">cv. AKA8401</strain>
    </source>
</reference>
<dbReference type="InterPro" id="IPR029962">
    <property type="entry name" value="TBL"/>
</dbReference>
<comment type="similarity">
    <text evidence="2">Belongs to the PC-esterase family. TBL subfamily.</text>
</comment>
<dbReference type="GO" id="GO:0016020">
    <property type="term" value="C:membrane"/>
    <property type="evidence" value="ECO:0007669"/>
    <property type="project" value="UniProtKB-SubCell"/>
</dbReference>
<feature type="compositionally biased region" description="Polar residues" evidence="7">
    <location>
        <begin position="97"/>
        <end position="134"/>
    </location>
</feature>
<organism evidence="11 12">
    <name type="scientific">Gossypium arboreum</name>
    <name type="common">Tree cotton</name>
    <name type="synonym">Gossypium nanking</name>
    <dbReference type="NCBI Taxonomy" id="29729"/>
    <lineage>
        <taxon>Eukaryota</taxon>
        <taxon>Viridiplantae</taxon>
        <taxon>Streptophyta</taxon>
        <taxon>Embryophyta</taxon>
        <taxon>Tracheophyta</taxon>
        <taxon>Spermatophyta</taxon>
        <taxon>Magnoliopsida</taxon>
        <taxon>eudicotyledons</taxon>
        <taxon>Gunneridae</taxon>
        <taxon>Pentapetalae</taxon>
        <taxon>rosids</taxon>
        <taxon>malvids</taxon>
        <taxon>Malvales</taxon>
        <taxon>Malvaceae</taxon>
        <taxon>Malvoideae</taxon>
        <taxon>Gossypium</taxon>
    </lineage>
</organism>
<feature type="transmembrane region" description="Helical" evidence="8">
    <location>
        <begin position="32"/>
        <end position="55"/>
    </location>
</feature>
<dbReference type="InterPro" id="IPR025846">
    <property type="entry name" value="TBL_N"/>
</dbReference>
<dbReference type="Pfam" id="PF14416">
    <property type="entry name" value="PMR5N"/>
    <property type="match status" value="1"/>
</dbReference>
<evidence type="ECO:0000256" key="3">
    <source>
        <dbReference type="ARBA" id="ARBA00022692"/>
    </source>
</evidence>